<evidence type="ECO:0000256" key="3">
    <source>
        <dbReference type="ARBA" id="ARBA00022857"/>
    </source>
</evidence>
<feature type="binding site" evidence="13">
    <location>
        <position position="11"/>
    </location>
    <ligand>
        <name>NADPH</name>
        <dbReference type="ChEBI" id="CHEBI:57783"/>
    </ligand>
</feature>
<feature type="binding site" evidence="16">
    <location>
        <position position="82"/>
    </location>
    <ligand>
        <name>NAD(+)</name>
        <dbReference type="ChEBI" id="CHEBI:57540"/>
    </ligand>
</feature>
<dbReference type="GO" id="GO:0141152">
    <property type="term" value="F:glycerol-3-phosphate dehydrogenase (NAD+) activity"/>
    <property type="evidence" value="ECO:0007669"/>
    <property type="project" value="RHEA"/>
</dbReference>
<keyword evidence="13" id="KW-0547">Nucleotide-binding</keyword>
<comment type="pathway">
    <text evidence="13">Membrane lipid metabolism; glycerophospholipid metabolism.</text>
</comment>
<keyword evidence="2 13" id="KW-0444">Lipid biosynthesis</keyword>
<dbReference type="FunFam" id="1.10.1040.10:FF:000001">
    <property type="entry name" value="Glycerol-3-phosphate dehydrogenase [NAD(P)+]"/>
    <property type="match status" value="1"/>
</dbReference>
<comment type="catalytic activity">
    <reaction evidence="9">
        <text>sn-glycerol 3-phosphate + NADP(+) = dihydroxyacetone phosphate + NADPH + H(+)</text>
        <dbReference type="Rhea" id="RHEA:11096"/>
        <dbReference type="ChEBI" id="CHEBI:15378"/>
        <dbReference type="ChEBI" id="CHEBI:57597"/>
        <dbReference type="ChEBI" id="CHEBI:57642"/>
        <dbReference type="ChEBI" id="CHEBI:57783"/>
        <dbReference type="ChEBI" id="CHEBI:58349"/>
        <dbReference type="EC" id="1.1.1.94"/>
    </reaction>
    <physiologicalReaction direction="right-to-left" evidence="9">
        <dbReference type="Rhea" id="RHEA:11098"/>
    </physiologicalReaction>
</comment>
<evidence type="ECO:0000259" key="18">
    <source>
        <dbReference type="Pfam" id="PF01210"/>
    </source>
</evidence>
<feature type="binding site" evidence="13">
    <location>
        <position position="135"/>
    </location>
    <ligand>
        <name>sn-glycerol 3-phosphate</name>
        <dbReference type="ChEBI" id="CHEBI:57597"/>
    </ligand>
</feature>
<keyword evidence="6 13" id="KW-0443">Lipid metabolism</keyword>
<dbReference type="SUPFAM" id="SSF48179">
    <property type="entry name" value="6-phosphogluconate dehydrogenase C-terminal domain-like"/>
    <property type="match status" value="1"/>
</dbReference>
<evidence type="ECO:0000256" key="17">
    <source>
        <dbReference type="RuleBase" id="RU000437"/>
    </source>
</evidence>
<dbReference type="InterPro" id="IPR006168">
    <property type="entry name" value="G3P_DH_NAD-dep"/>
</dbReference>
<keyword evidence="3 13" id="KW-0521">NADP</keyword>
<feature type="binding site" evidence="13">
    <location>
        <position position="254"/>
    </location>
    <ligand>
        <name>NADPH</name>
        <dbReference type="ChEBI" id="CHEBI:57783"/>
    </ligand>
</feature>
<dbReference type="OrthoDB" id="9812273at2"/>
<dbReference type="Proteomes" id="UP000189733">
    <property type="component" value="Unassembled WGS sequence"/>
</dbReference>
<evidence type="ECO:0000259" key="19">
    <source>
        <dbReference type="Pfam" id="PF07479"/>
    </source>
</evidence>
<dbReference type="Gene3D" id="1.10.1040.10">
    <property type="entry name" value="N-(1-d-carboxylethyl)-l-norvaline Dehydrogenase, domain 2"/>
    <property type="match status" value="1"/>
</dbReference>
<dbReference type="InterPro" id="IPR011128">
    <property type="entry name" value="G3P_DH_NAD-dep_N"/>
</dbReference>
<dbReference type="PANTHER" id="PTHR11728">
    <property type="entry name" value="GLYCEROL-3-PHOSPHATE DEHYDROGENASE"/>
    <property type="match status" value="1"/>
</dbReference>
<keyword evidence="8 13" id="KW-1208">Phospholipid metabolism</keyword>
<feature type="binding site" evidence="15">
    <location>
        <position position="105"/>
    </location>
    <ligand>
        <name>substrate</name>
    </ligand>
</feature>
<dbReference type="FunFam" id="3.40.50.720:FF:000019">
    <property type="entry name" value="Glycerol-3-phosphate dehydrogenase [NAD(P)+]"/>
    <property type="match status" value="1"/>
</dbReference>
<dbReference type="NCBIfam" id="NF000940">
    <property type="entry name" value="PRK00094.1-2"/>
    <property type="match status" value="1"/>
</dbReference>
<dbReference type="GO" id="GO:0008654">
    <property type="term" value="P:phospholipid biosynthetic process"/>
    <property type="evidence" value="ECO:0007669"/>
    <property type="project" value="UniProtKB-KW"/>
</dbReference>
<evidence type="ECO:0000313" key="21">
    <source>
        <dbReference type="Proteomes" id="UP000189733"/>
    </source>
</evidence>
<evidence type="ECO:0000313" key="20">
    <source>
        <dbReference type="EMBL" id="SKA80438.1"/>
    </source>
</evidence>
<dbReference type="PIRSF" id="PIRSF000114">
    <property type="entry name" value="Glycerol-3-P_dh"/>
    <property type="match status" value="1"/>
</dbReference>
<feature type="binding site" evidence="13">
    <location>
        <position position="139"/>
    </location>
    <ligand>
        <name>NADPH</name>
        <dbReference type="ChEBI" id="CHEBI:57783"/>
    </ligand>
</feature>
<dbReference type="STRING" id="1121442.SAMN02745702_02651"/>
<evidence type="ECO:0000256" key="16">
    <source>
        <dbReference type="PIRSR" id="PIRSR000114-3"/>
    </source>
</evidence>
<feature type="binding site" evidence="13">
    <location>
        <position position="190"/>
    </location>
    <ligand>
        <name>sn-glycerol 3-phosphate</name>
        <dbReference type="ChEBI" id="CHEBI:57597"/>
    </ligand>
</feature>
<evidence type="ECO:0000256" key="10">
    <source>
        <dbReference type="ARBA" id="ARBA00066687"/>
    </source>
</evidence>
<evidence type="ECO:0000256" key="14">
    <source>
        <dbReference type="PIRSR" id="PIRSR000114-1"/>
    </source>
</evidence>
<organism evidence="20 21">
    <name type="scientific">Desulfobaculum bizertense DSM 18034</name>
    <dbReference type="NCBI Taxonomy" id="1121442"/>
    <lineage>
        <taxon>Bacteria</taxon>
        <taxon>Pseudomonadati</taxon>
        <taxon>Thermodesulfobacteriota</taxon>
        <taxon>Desulfovibrionia</taxon>
        <taxon>Desulfovibrionales</taxon>
        <taxon>Desulfovibrionaceae</taxon>
        <taxon>Desulfobaculum</taxon>
    </lineage>
</organism>
<dbReference type="InterPro" id="IPR013328">
    <property type="entry name" value="6PGD_dom2"/>
</dbReference>
<dbReference type="GO" id="GO:0141153">
    <property type="term" value="F:glycerol-3-phosphate dehydrogenase (NADP+) activity"/>
    <property type="evidence" value="ECO:0007669"/>
    <property type="project" value="RHEA"/>
</dbReference>
<feature type="binding site" evidence="13">
    <location>
        <position position="255"/>
    </location>
    <ligand>
        <name>sn-glycerol 3-phosphate</name>
        <dbReference type="ChEBI" id="CHEBI:57597"/>
    </ligand>
</feature>
<dbReference type="GO" id="GO:0005829">
    <property type="term" value="C:cytosol"/>
    <property type="evidence" value="ECO:0007669"/>
    <property type="project" value="TreeGrafter"/>
</dbReference>
<dbReference type="HAMAP" id="MF_00394">
    <property type="entry name" value="NAD_Glyc3P_dehydrog"/>
    <property type="match status" value="1"/>
</dbReference>
<dbReference type="InterPro" id="IPR036291">
    <property type="entry name" value="NAD(P)-bd_dom_sf"/>
</dbReference>
<comment type="function">
    <text evidence="13">Catalyzes the reduction of the glycolytic intermediate dihydroxyacetone phosphate (DHAP) to sn-glycerol 3-phosphate (G3P), the key precursor for phospholipid synthesis.</text>
</comment>
<feature type="domain" description="Glycerol-3-phosphate dehydrogenase NAD-dependent C-terminal" evidence="19">
    <location>
        <begin position="179"/>
        <end position="319"/>
    </location>
</feature>
<dbReference type="InterPro" id="IPR008927">
    <property type="entry name" value="6-PGluconate_DH-like_C_sf"/>
</dbReference>
<dbReference type="GO" id="GO:0005975">
    <property type="term" value="P:carbohydrate metabolic process"/>
    <property type="evidence" value="ECO:0007669"/>
    <property type="project" value="InterPro"/>
</dbReference>
<feature type="binding site" evidence="16">
    <location>
        <position position="254"/>
    </location>
    <ligand>
        <name>NAD(+)</name>
        <dbReference type="ChEBI" id="CHEBI:57540"/>
    </ligand>
</feature>
<dbReference type="Pfam" id="PF07479">
    <property type="entry name" value="NAD_Gly3P_dh_C"/>
    <property type="match status" value="1"/>
</dbReference>
<feature type="domain" description="Glycerol-3-phosphate dehydrogenase NAD-dependent N-terminal" evidence="18">
    <location>
        <begin position="2"/>
        <end position="157"/>
    </location>
</feature>
<feature type="binding site" evidence="13">
    <location>
        <position position="137"/>
    </location>
    <ligand>
        <name>sn-glycerol 3-phosphate</name>
        <dbReference type="ChEBI" id="CHEBI:57597"/>
    </ligand>
</feature>
<dbReference type="PANTHER" id="PTHR11728:SF1">
    <property type="entry name" value="GLYCEROL-3-PHOSPHATE DEHYDROGENASE [NAD(+)] 2, CHLOROPLASTIC"/>
    <property type="match status" value="1"/>
</dbReference>
<dbReference type="PRINTS" id="PR00077">
    <property type="entry name" value="GPDHDRGNASE"/>
</dbReference>
<name>A0A1T4WUA3_9BACT</name>
<dbReference type="AlphaFoldDB" id="A0A1T4WUA3"/>
<comment type="catalytic activity">
    <reaction evidence="13">
        <text>sn-glycerol 3-phosphate + NAD(+) = dihydroxyacetone phosphate + NADH + H(+)</text>
        <dbReference type="Rhea" id="RHEA:11092"/>
        <dbReference type="ChEBI" id="CHEBI:15378"/>
        <dbReference type="ChEBI" id="CHEBI:57540"/>
        <dbReference type="ChEBI" id="CHEBI:57597"/>
        <dbReference type="ChEBI" id="CHEBI:57642"/>
        <dbReference type="ChEBI" id="CHEBI:57945"/>
        <dbReference type="EC" id="1.1.1.94"/>
    </reaction>
</comment>
<dbReference type="Pfam" id="PF01210">
    <property type="entry name" value="NAD_Gly3P_dh_N"/>
    <property type="match status" value="1"/>
</dbReference>
<evidence type="ECO:0000256" key="2">
    <source>
        <dbReference type="ARBA" id="ARBA00022516"/>
    </source>
</evidence>
<comment type="similarity">
    <text evidence="1 13 17">Belongs to the NAD-dependent glycerol-3-phosphate dehydrogenase family.</text>
</comment>
<dbReference type="GO" id="GO:0046167">
    <property type="term" value="P:glycerol-3-phosphate biosynthetic process"/>
    <property type="evidence" value="ECO:0007669"/>
    <property type="project" value="UniProtKB-UniRule"/>
</dbReference>
<feature type="binding site" evidence="13">
    <location>
        <position position="278"/>
    </location>
    <ligand>
        <name>NADPH</name>
        <dbReference type="ChEBI" id="CHEBI:57783"/>
    </ligand>
</feature>
<keyword evidence="5 13" id="KW-0520">NAD</keyword>
<sequence length="330" mass="36238">MKIAVIGAGAWGTALANVFSQKGLETCIWARESGVTAKINKDHENSWYLPGIRLDEGLHASVDMARVCDGAEAFVWVVPTQFTRHALEQFRPHFPHKPTIICANKGIELKTLRTMSEVVDDVLSDMKPRFAMLSGPSFASEVCRNIPTTVTLGCSSERRGKKLQEILSSESFRVYTNTDYRGVELGGALKNIMAIAAGVSDGLNFGSNARAALITRGLEEMSRFGEKMGARKATFRGLSGLGDLVLTCTGDASRNRQVGLKLGQGRKLVDILDEMRSVAEGVKTTEAVYTLAKQKGVSMPITEQLYQVLYEDKDPREAVTELMTRELRDE</sequence>
<dbReference type="Gene3D" id="3.40.50.720">
    <property type="entry name" value="NAD(P)-binding Rossmann-like Domain"/>
    <property type="match status" value="1"/>
</dbReference>
<feature type="binding site" evidence="13">
    <location>
        <position position="253"/>
    </location>
    <ligand>
        <name>sn-glycerol 3-phosphate</name>
        <dbReference type="ChEBI" id="CHEBI:57597"/>
    </ligand>
</feature>
<dbReference type="GO" id="GO:0051287">
    <property type="term" value="F:NAD binding"/>
    <property type="evidence" value="ECO:0007669"/>
    <property type="project" value="InterPro"/>
</dbReference>
<feature type="binding site" evidence="13">
    <location>
        <position position="31"/>
    </location>
    <ligand>
        <name>NADPH</name>
        <dbReference type="ChEBI" id="CHEBI:57783"/>
    </ligand>
</feature>
<feature type="binding site" evidence="13">
    <location>
        <position position="280"/>
    </location>
    <ligand>
        <name>NADPH</name>
        <dbReference type="ChEBI" id="CHEBI:57783"/>
    </ligand>
</feature>
<evidence type="ECO:0000256" key="4">
    <source>
        <dbReference type="ARBA" id="ARBA00023002"/>
    </source>
</evidence>
<feature type="binding site" evidence="13">
    <location>
        <position position="48"/>
    </location>
    <ligand>
        <name>NADPH</name>
        <dbReference type="ChEBI" id="CHEBI:57783"/>
    </ligand>
</feature>
<feature type="binding site" evidence="16">
    <location>
        <position position="139"/>
    </location>
    <ligand>
        <name>NAD(+)</name>
        <dbReference type="ChEBI" id="CHEBI:57540"/>
    </ligand>
</feature>
<evidence type="ECO:0000256" key="8">
    <source>
        <dbReference type="ARBA" id="ARBA00023264"/>
    </source>
</evidence>
<proteinExistence type="inferred from homology"/>
<feature type="binding site" evidence="13">
    <location>
        <position position="105"/>
    </location>
    <ligand>
        <name>NADPH</name>
        <dbReference type="ChEBI" id="CHEBI:57783"/>
    </ligand>
</feature>
<evidence type="ECO:0000256" key="5">
    <source>
        <dbReference type="ARBA" id="ARBA00023027"/>
    </source>
</evidence>
<dbReference type="GO" id="GO:0006650">
    <property type="term" value="P:glycerophospholipid metabolic process"/>
    <property type="evidence" value="ECO:0007669"/>
    <property type="project" value="UniProtKB-UniRule"/>
</dbReference>
<keyword evidence="4 13" id="KW-0560">Oxidoreductase</keyword>
<evidence type="ECO:0000256" key="12">
    <source>
        <dbReference type="ARBA" id="ARBA00080511"/>
    </source>
</evidence>
<evidence type="ECO:0000256" key="1">
    <source>
        <dbReference type="ARBA" id="ARBA00011009"/>
    </source>
</evidence>
<reference evidence="20 21" key="1">
    <citation type="submission" date="2017-02" db="EMBL/GenBank/DDBJ databases">
        <authorList>
            <person name="Peterson S.W."/>
        </authorList>
    </citation>
    <scope>NUCLEOTIDE SEQUENCE [LARGE SCALE GENOMIC DNA]</scope>
    <source>
        <strain evidence="20 21">DSM 18034</strain>
    </source>
</reference>
<dbReference type="RefSeq" id="WP_078685913.1">
    <property type="nucleotide sequence ID" value="NZ_FUYA01000010.1"/>
</dbReference>
<dbReference type="EMBL" id="FUYA01000010">
    <property type="protein sequence ID" value="SKA80438.1"/>
    <property type="molecule type" value="Genomic_DNA"/>
</dbReference>
<protein>
    <recommendedName>
        <fullName evidence="11 13">Glycerol-3-phosphate dehydrogenase [NAD(P)+]</fullName>
        <ecNumber evidence="10 13">1.1.1.94</ecNumber>
    </recommendedName>
    <alternativeName>
        <fullName evidence="13">NAD(P)(+)-dependent glycerol-3-phosphate dehydrogenase</fullName>
    </alternativeName>
    <alternativeName>
        <fullName evidence="12 13">NAD(P)H-dependent dihydroxyacetone-phosphate reductase</fullName>
    </alternativeName>
</protein>
<feature type="binding site" evidence="15">
    <location>
        <begin position="254"/>
        <end position="255"/>
    </location>
    <ligand>
        <name>substrate</name>
    </ligand>
</feature>
<dbReference type="GO" id="GO:0046168">
    <property type="term" value="P:glycerol-3-phosphate catabolic process"/>
    <property type="evidence" value="ECO:0007669"/>
    <property type="project" value="InterPro"/>
</dbReference>
<evidence type="ECO:0000256" key="9">
    <source>
        <dbReference type="ARBA" id="ARBA00052716"/>
    </source>
</evidence>
<feature type="binding site" evidence="13">
    <location>
        <position position="105"/>
    </location>
    <ligand>
        <name>sn-glycerol 3-phosphate</name>
        <dbReference type="ChEBI" id="CHEBI:57597"/>
    </ligand>
</feature>
<gene>
    <name evidence="13" type="primary">gpsA</name>
    <name evidence="20" type="ORF">SAMN02745702_02651</name>
</gene>
<comment type="caution">
    <text evidence="13">Lacks conserved residue(s) required for the propagation of feature annotation.</text>
</comment>
<accession>A0A1T4WUA3</accession>
<keyword evidence="21" id="KW-1185">Reference proteome</keyword>
<feature type="binding site" evidence="13">
    <location>
        <position position="243"/>
    </location>
    <ligand>
        <name>sn-glycerol 3-phosphate</name>
        <dbReference type="ChEBI" id="CHEBI:57597"/>
    </ligand>
</feature>
<dbReference type="PROSITE" id="PS00957">
    <property type="entry name" value="NAD_G3PDH"/>
    <property type="match status" value="1"/>
</dbReference>
<dbReference type="EC" id="1.1.1.94" evidence="10 13"/>
<feature type="active site" description="Proton acceptor" evidence="13 14">
    <location>
        <position position="190"/>
    </location>
</feature>
<dbReference type="InterPro" id="IPR006109">
    <property type="entry name" value="G3P_DH_NAD-dep_C"/>
</dbReference>
<evidence type="ECO:0000256" key="6">
    <source>
        <dbReference type="ARBA" id="ARBA00023098"/>
    </source>
</evidence>
<evidence type="ECO:0000256" key="15">
    <source>
        <dbReference type="PIRSR" id="PIRSR000114-2"/>
    </source>
</evidence>
<feature type="binding site" evidence="13">
    <location>
        <position position="254"/>
    </location>
    <ligand>
        <name>sn-glycerol 3-phosphate</name>
        <dbReference type="ChEBI" id="CHEBI:57597"/>
    </ligand>
</feature>
<dbReference type="SUPFAM" id="SSF51735">
    <property type="entry name" value="NAD(P)-binding Rossmann-fold domains"/>
    <property type="match status" value="1"/>
</dbReference>
<evidence type="ECO:0000256" key="13">
    <source>
        <dbReference type="HAMAP-Rule" id="MF_00394"/>
    </source>
</evidence>
<dbReference type="UniPathway" id="UPA00940"/>
<evidence type="ECO:0000256" key="11">
    <source>
        <dbReference type="ARBA" id="ARBA00069372"/>
    </source>
</evidence>
<dbReference type="NCBIfam" id="NF000942">
    <property type="entry name" value="PRK00094.1-4"/>
    <property type="match status" value="1"/>
</dbReference>
<evidence type="ECO:0000256" key="7">
    <source>
        <dbReference type="ARBA" id="ARBA00023209"/>
    </source>
</evidence>
<keyword evidence="7 13" id="KW-0594">Phospholipid biosynthesis</keyword>
<comment type="subcellular location">
    <subcellularLocation>
        <location evidence="13">Cytoplasm</location>
    </subcellularLocation>
</comment>
<feature type="binding site" evidence="16">
    <location>
        <begin position="7"/>
        <end position="12"/>
    </location>
    <ligand>
        <name>NAD(+)</name>
        <dbReference type="ChEBI" id="CHEBI:57540"/>
    </ligand>
</feature>
<keyword evidence="13" id="KW-0963">Cytoplasm</keyword>